<organism evidence="6 7">
    <name type="scientific">Gimesia alba</name>
    <dbReference type="NCBI Taxonomy" id="2527973"/>
    <lineage>
        <taxon>Bacteria</taxon>
        <taxon>Pseudomonadati</taxon>
        <taxon>Planctomycetota</taxon>
        <taxon>Planctomycetia</taxon>
        <taxon>Planctomycetales</taxon>
        <taxon>Planctomycetaceae</taxon>
        <taxon>Gimesia</taxon>
    </lineage>
</organism>
<feature type="domain" description="DUF1587" evidence="2">
    <location>
        <begin position="134"/>
        <end position="196"/>
    </location>
</feature>
<evidence type="ECO:0000259" key="1">
    <source>
        <dbReference type="Pfam" id="PF07624"/>
    </source>
</evidence>
<feature type="domain" description="DUF1588" evidence="3">
    <location>
        <begin position="660"/>
        <end position="759"/>
    </location>
</feature>
<evidence type="ECO:0000259" key="4">
    <source>
        <dbReference type="Pfam" id="PF07631"/>
    </source>
</evidence>
<dbReference type="InterPro" id="IPR013039">
    <property type="entry name" value="DUF1588"/>
</dbReference>
<feature type="domain" description="DUF1595" evidence="5">
    <location>
        <begin position="439"/>
        <end position="499"/>
    </location>
</feature>
<dbReference type="OrthoDB" id="175242at2"/>
<dbReference type="EMBL" id="CP036269">
    <property type="protein sequence ID" value="QDT44646.1"/>
    <property type="molecule type" value="Genomic_DNA"/>
</dbReference>
<protein>
    <recommendedName>
        <fullName evidence="8">Planctomycete cytochrome C</fullName>
    </recommendedName>
</protein>
<dbReference type="Pfam" id="PF07631">
    <property type="entry name" value="PSD4"/>
    <property type="match status" value="1"/>
</dbReference>
<keyword evidence="7" id="KW-1185">Reference proteome</keyword>
<dbReference type="RefSeq" id="WP_145220270.1">
    <property type="nucleotide sequence ID" value="NZ_CP036269.1"/>
</dbReference>
<evidence type="ECO:0008006" key="8">
    <source>
        <dbReference type="Google" id="ProtNLM"/>
    </source>
</evidence>
<dbReference type="Pfam" id="PF07637">
    <property type="entry name" value="PSD5"/>
    <property type="match status" value="1"/>
</dbReference>
<dbReference type="Pfam" id="PF07626">
    <property type="entry name" value="PSD3"/>
    <property type="match status" value="1"/>
</dbReference>
<evidence type="ECO:0000259" key="2">
    <source>
        <dbReference type="Pfam" id="PF07626"/>
    </source>
</evidence>
<feature type="domain" description="DUF1585" evidence="1">
    <location>
        <begin position="782"/>
        <end position="855"/>
    </location>
</feature>
<dbReference type="InterPro" id="IPR013042">
    <property type="entry name" value="DUF1592"/>
</dbReference>
<dbReference type="Proteomes" id="UP000317171">
    <property type="component" value="Chromosome"/>
</dbReference>
<name>A0A517RL84_9PLAN</name>
<evidence type="ECO:0000259" key="3">
    <source>
        <dbReference type="Pfam" id="PF07627"/>
    </source>
</evidence>
<sequence>MSWYLQCLILAGWLLAGCDGRSDFAWGQSSTVVADHSGFRKTVAPFLRTYCLKCHKSGSKDNEFRVDASLANDFSDPASKAKWEEIVNVLNGHEMPPEGERAPRAAEVAQVVDWITGQIVKAELSKRDSSIVLRRLNRSEYRNTIRDLVGVDFDPAGFPQDSPAGGFDNNGGALTLSPLHLELYLEAARKILDLALVETSQPPVLKWRIQPDSGDSDRNRVNYDGQRIIVNGGKNPVENGFKVLHHNRWDKKLNARDFKLPYAGTYLIRIRAAGKVPDRAAVVASAKAALQHRMEQQNRKNPKGAPWTKQQFERDLKHFETDSMYDYGYPRLKFTQHLGGQPKVLAELDIDAPLSQPQVYEFSGYFSTEKAGVTIEYAYDIPRALENFWMQTGDQFARPELYVDWIEIEGPHYETWPPASHRQIMGRHANKPRDERAAAKEIIGRMMRHAYRRPVTEEEIDAKLKLFESVRKESPSFIAALKTPLTAVLISPHFLYLAEAPRATGGSQSGLRKLDDYELASRLSYFLWSTMPDEELLSAAANSRLTQPAELTRQVDRMLADPKASAFTKNFAGQWLGLREVGANLPAADLYPRYDRHLETSMVAESEAFFSEILQHDLNVMNLVSSDFVVINQRMARFYGIPGVKGDHFRRVNVPAGVHRGGIVTQASVLTITSNGTRTSPVKRGTWVMKNLLGLDPGLPVANVGDIAPKVPGIDKATVRKRLEIHRELPQCARCHNKIDPLGFALENFNAAGGWREQEGFGYKGRIGPNDPRIDASARMPDGTTFVGVDGLRDALTKQETLFLKCLSGKLLTYALGRELGVADNPTVDQAVNAMKQNDRTLRSLIKFVVLSEPFRSK</sequence>
<gene>
    <name evidence="6" type="ORF">Pan241w_47600</name>
</gene>
<reference evidence="6 7" key="1">
    <citation type="submission" date="2019-02" db="EMBL/GenBank/DDBJ databases">
        <title>Deep-cultivation of Planctomycetes and their phenomic and genomic characterization uncovers novel biology.</title>
        <authorList>
            <person name="Wiegand S."/>
            <person name="Jogler M."/>
            <person name="Boedeker C."/>
            <person name="Pinto D."/>
            <person name="Vollmers J."/>
            <person name="Rivas-Marin E."/>
            <person name="Kohn T."/>
            <person name="Peeters S.H."/>
            <person name="Heuer A."/>
            <person name="Rast P."/>
            <person name="Oberbeckmann S."/>
            <person name="Bunk B."/>
            <person name="Jeske O."/>
            <person name="Meyerdierks A."/>
            <person name="Storesund J.E."/>
            <person name="Kallscheuer N."/>
            <person name="Luecker S."/>
            <person name="Lage O.M."/>
            <person name="Pohl T."/>
            <person name="Merkel B.J."/>
            <person name="Hornburger P."/>
            <person name="Mueller R.-W."/>
            <person name="Bruemmer F."/>
            <person name="Labrenz M."/>
            <person name="Spormann A.M."/>
            <person name="Op den Camp H."/>
            <person name="Overmann J."/>
            <person name="Amann R."/>
            <person name="Jetten M.S.M."/>
            <person name="Mascher T."/>
            <person name="Medema M.H."/>
            <person name="Devos D.P."/>
            <person name="Kaster A.-K."/>
            <person name="Ovreas L."/>
            <person name="Rohde M."/>
            <person name="Galperin M.Y."/>
            <person name="Jogler C."/>
        </authorList>
    </citation>
    <scope>NUCLEOTIDE SEQUENCE [LARGE SCALE GENOMIC DNA]</scope>
    <source>
        <strain evidence="6 7">Pan241w</strain>
    </source>
</reference>
<dbReference type="KEGG" id="gaz:Pan241w_47600"/>
<dbReference type="InterPro" id="IPR013043">
    <property type="entry name" value="DUF1595"/>
</dbReference>
<feature type="domain" description="DUF1592" evidence="4">
    <location>
        <begin position="514"/>
        <end position="641"/>
    </location>
</feature>
<dbReference type="AlphaFoldDB" id="A0A517RL84"/>
<evidence type="ECO:0000259" key="5">
    <source>
        <dbReference type="Pfam" id="PF07637"/>
    </source>
</evidence>
<dbReference type="Pfam" id="PF07627">
    <property type="entry name" value="PSCyt3"/>
    <property type="match status" value="1"/>
</dbReference>
<accession>A0A517RL84</accession>
<dbReference type="Pfam" id="PF07624">
    <property type="entry name" value="PSD2"/>
    <property type="match status" value="1"/>
</dbReference>
<evidence type="ECO:0000313" key="6">
    <source>
        <dbReference type="EMBL" id="QDT44646.1"/>
    </source>
</evidence>
<dbReference type="InterPro" id="IPR011478">
    <property type="entry name" value="DUF1585"/>
</dbReference>
<dbReference type="InterPro" id="IPR013036">
    <property type="entry name" value="DUF1587"/>
</dbReference>
<evidence type="ECO:0000313" key="7">
    <source>
        <dbReference type="Proteomes" id="UP000317171"/>
    </source>
</evidence>
<proteinExistence type="predicted"/>